<protein>
    <submittedName>
        <fullName evidence="2">Uncharacterized protein</fullName>
    </submittedName>
</protein>
<feature type="transmembrane region" description="Helical" evidence="1">
    <location>
        <begin position="12"/>
        <end position="31"/>
    </location>
</feature>
<evidence type="ECO:0000313" key="3">
    <source>
        <dbReference type="Proteomes" id="UP000219897"/>
    </source>
</evidence>
<keyword evidence="1" id="KW-1133">Transmembrane helix</keyword>
<sequence>MNIVFQVDTAMTIYLSLLLAGGVGMMLGIILNRKQNVWKGWRLQVFLVALSFFFSGTLNMFLHAFGIW</sequence>
<evidence type="ECO:0000313" key="2">
    <source>
        <dbReference type="EMBL" id="PER55774.1"/>
    </source>
</evidence>
<organism evidence="2 3">
    <name type="scientific">Bacillus thuringiensis</name>
    <dbReference type="NCBI Taxonomy" id="1428"/>
    <lineage>
        <taxon>Bacteria</taxon>
        <taxon>Bacillati</taxon>
        <taxon>Bacillota</taxon>
        <taxon>Bacilli</taxon>
        <taxon>Bacillales</taxon>
        <taxon>Bacillaceae</taxon>
        <taxon>Bacillus</taxon>
        <taxon>Bacillus cereus group</taxon>
    </lineage>
</organism>
<keyword evidence="1" id="KW-0472">Membrane</keyword>
<evidence type="ECO:0000256" key="1">
    <source>
        <dbReference type="SAM" id="Phobius"/>
    </source>
</evidence>
<accession>A0ABD6SGX9</accession>
<dbReference type="RefSeq" id="WP_098317111.1">
    <property type="nucleotide sequence ID" value="NZ_NTYF01000023.1"/>
</dbReference>
<name>A0ABD6SGX9_BACTU</name>
<reference evidence="2 3" key="1">
    <citation type="submission" date="2017-09" db="EMBL/GenBank/DDBJ databases">
        <title>Large-scale bioinformatics analysis of Bacillus genomes uncovers conserved roles of natural products in bacterial physiology.</title>
        <authorList>
            <consortium name="Agbiome Team Llc"/>
            <person name="Bleich R.M."/>
            <person name="Kirk G.J."/>
            <person name="Santa Maria K.C."/>
            <person name="Allen S.E."/>
            <person name="Farag S."/>
            <person name="Shank E.A."/>
            <person name="Bowers A."/>
        </authorList>
    </citation>
    <scope>NUCLEOTIDE SEQUENCE [LARGE SCALE GENOMIC DNA]</scope>
    <source>
        <strain evidence="2 3">AFS005140</strain>
    </source>
</reference>
<dbReference type="EMBL" id="NTYF01000023">
    <property type="protein sequence ID" value="PER55774.1"/>
    <property type="molecule type" value="Genomic_DNA"/>
</dbReference>
<dbReference type="AlphaFoldDB" id="A0ABD6SGX9"/>
<feature type="transmembrane region" description="Helical" evidence="1">
    <location>
        <begin position="43"/>
        <end position="65"/>
    </location>
</feature>
<dbReference type="Proteomes" id="UP000219897">
    <property type="component" value="Unassembled WGS sequence"/>
</dbReference>
<gene>
    <name evidence="2" type="ORF">CN495_08455</name>
</gene>
<proteinExistence type="predicted"/>
<comment type="caution">
    <text evidence="2">The sequence shown here is derived from an EMBL/GenBank/DDBJ whole genome shotgun (WGS) entry which is preliminary data.</text>
</comment>
<keyword evidence="1" id="KW-0812">Transmembrane</keyword>